<evidence type="ECO:0000313" key="6">
    <source>
        <dbReference type="Ensembl" id="ENSCPRP00005023955.1"/>
    </source>
</evidence>
<dbReference type="PANTHER" id="PTHR20859:SF55">
    <property type="entry name" value="INTERFERON LAMBDA RECEPTOR 1"/>
    <property type="match status" value="1"/>
</dbReference>
<keyword evidence="3" id="KW-0732">Signal</keyword>
<protein>
    <submittedName>
        <fullName evidence="6">Interferon lambda receptor 1</fullName>
    </submittedName>
</protein>
<keyword evidence="2" id="KW-1133">Transmembrane helix</keyword>
<feature type="chain" id="PRO_5029571662" evidence="3">
    <location>
        <begin position="21"/>
        <end position="551"/>
    </location>
</feature>
<feature type="signal peptide" evidence="3">
    <location>
        <begin position="1"/>
        <end position="20"/>
    </location>
</feature>
<dbReference type="InterPro" id="IPR015373">
    <property type="entry name" value="Interferon/interleukin_rcp_dom"/>
</dbReference>
<accession>A0A7M4G1S5</accession>
<evidence type="ECO:0000256" key="2">
    <source>
        <dbReference type="SAM" id="Phobius"/>
    </source>
</evidence>
<feature type="compositionally biased region" description="Low complexity" evidence="1">
    <location>
        <begin position="331"/>
        <end position="353"/>
    </location>
</feature>
<dbReference type="SUPFAM" id="SSF49265">
    <property type="entry name" value="Fibronectin type III"/>
    <property type="match status" value="2"/>
</dbReference>
<dbReference type="PANTHER" id="PTHR20859">
    <property type="entry name" value="INTERFERON/INTERLEUKIN RECEPTOR"/>
    <property type="match status" value="1"/>
</dbReference>
<feature type="compositionally biased region" description="Polar residues" evidence="1">
    <location>
        <begin position="375"/>
        <end position="393"/>
    </location>
</feature>
<dbReference type="InterPro" id="IPR003961">
    <property type="entry name" value="FN3_dom"/>
</dbReference>
<feature type="region of interest" description="Disordered" evidence="1">
    <location>
        <begin position="371"/>
        <end position="402"/>
    </location>
</feature>
<feature type="compositionally biased region" description="Polar residues" evidence="1">
    <location>
        <begin position="286"/>
        <end position="296"/>
    </location>
</feature>
<feature type="region of interest" description="Disordered" evidence="1">
    <location>
        <begin position="285"/>
        <end position="355"/>
    </location>
</feature>
<dbReference type="Pfam" id="PF01108">
    <property type="entry name" value="Tissue_fac"/>
    <property type="match status" value="1"/>
</dbReference>
<dbReference type="Pfam" id="PF09294">
    <property type="entry name" value="Interfer-bind"/>
    <property type="match status" value="1"/>
</dbReference>
<proteinExistence type="predicted"/>
<evidence type="ECO:0000259" key="5">
    <source>
        <dbReference type="Pfam" id="PF09294"/>
    </source>
</evidence>
<dbReference type="InterPro" id="IPR013783">
    <property type="entry name" value="Ig-like_fold"/>
</dbReference>
<reference evidence="6" key="2">
    <citation type="submission" date="2025-09" db="UniProtKB">
        <authorList>
            <consortium name="Ensembl"/>
        </authorList>
    </citation>
    <scope>IDENTIFICATION</scope>
</reference>
<dbReference type="InterPro" id="IPR050650">
    <property type="entry name" value="Type-II_Cytokine-TF_Rcpt"/>
</dbReference>
<dbReference type="Gene3D" id="2.60.40.10">
    <property type="entry name" value="Immunoglobulins"/>
    <property type="match status" value="2"/>
</dbReference>
<evidence type="ECO:0000256" key="3">
    <source>
        <dbReference type="SAM" id="SignalP"/>
    </source>
</evidence>
<organism evidence="6 7">
    <name type="scientific">Crocodylus porosus</name>
    <name type="common">Saltwater crocodile</name>
    <name type="synonym">Estuarine crocodile</name>
    <dbReference type="NCBI Taxonomy" id="8502"/>
    <lineage>
        <taxon>Eukaryota</taxon>
        <taxon>Metazoa</taxon>
        <taxon>Chordata</taxon>
        <taxon>Craniata</taxon>
        <taxon>Vertebrata</taxon>
        <taxon>Euteleostomi</taxon>
        <taxon>Archelosauria</taxon>
        <taxon>Archosauria</taxon>
        <taxon>Crocodylia</taxon>
        <taxon>Longirostres</taxon>
        <taxon>Crocodylidae</taxon>
        <taxon>Crocodylus</taxon>
    </lineage>
</organism>
<keyword evidence="2" id="KW-0472">Membrane</keyword>
<dbReference type="GeneTree" id="ENSGT00510000048978"/>
<feature type="domain" description="Interferon/interleukin receptor" evidence="5">
    <location>
        <begin position="112"/>
        <end position="208"/>
    </location>
</feature>
<evidence type="ECO:0000256" key="1">
    <source>
        <dbReference type="SAM" id="MobiDB-lite"/>
    </source>
</evidence>
<dbReference type="AlphaFoldDB" id="A0A7M4G1S5"/>
<dbReference type="Ensembl" id="ENSCPRT00005027963.1">
    <property type="protein sequence ID" value="ENSCPRP00005023955.1"/>
    <property type="gene ID" value="ENSCPRG00005016621.1"/>
</dbReference>
<evidence type="ECO:0000313" key="7">
    <source>
        <dbReference type="Proteomes" id="UP000594220"/>
    </source>
</evidence>
<sequence>MSAWRICVLIAWCSLQRLQGQMHLPPPQNVTLLSKDFNIVLTWLPGEGSPPDTVEGQNRVTHCKNISETICNLTCVLSDSFKKYRARVKALSSGRQSSWAESGYIEHHFDVELAPPVLGVKVKENVMTVNAIFPLASCLKHEFPSLQYDLDFWEAESNDKQQYKGKRQWQDVEINTTAFSGNYCLSARTSFQVIDLKHSEFSRPVCVLLNPKGVNWKLLLVIVVLLFLLLLPASGFFINCLCKEVAKNWGWPLPLACEKKPHGEEFFMEELLAFTLKLELQERRNNPSARNNISPASSLLSLEEEEEDDSSFTPYIKKPRFPKRGPNCRASGASLNGLESSSESGGSQLDGGSVPDLAGTGLARCAWREMEEDTSGFQSSEKTSLSDRSSLGPSRQPADGYEQRNVDVDTCQHKAFLQVTVLTEGLHLNPSSEDPHLPARGHLHPDLERLPFPEHIVCLKVRVAEDSSELPPQDIALQTLQFAEDEDVSSDCDSEADFLATHSAGGTLPPATTLRQTFEAGTWGKPGTAEEKNYQMLKFQGYQQVHYISRN</sequence>
<feature type="transmembrane region" description="Helical" evidence="2">
    <location>
        <begin position="216"/>
        <end position="238"/>
    </location>
</feature>
<name>A0A7M4G1S5_CROPO</name>
<gene>
    <name evidence="6" type="primary">IFNLR1</name>
</gene>
<dbReference type="Proteomes" id="UP000594220">
    <property type="component" value="Unplaced"/>
</dbReference>
<keyword evidence="7" id="KW-1185">Reference proteome</keyword>
<keyword evidence="2" id="KW-0812">Transmembrane</keyword>
<dbReference type="GO" id="GO:0004896">
    <property type="term" value="F:cytokine receptor activity"/>
    <property type="evidence" value="ECO:0007669"/>
    <property type="project" value="TreeGrafter"/>
</dbReference>
<evidence type="ECO:0000259" key="4">
    <source>
        <dbReference type="Pfam" id="PF01108"/>
    </source>
</evidence>
<feature type="domain" description="Fibronectin type-III" evidence="4">
    <location>
        <begin position="8"/>
        <end position="99"/>
    </location>
</feature>
<dbReference type="GO" id="GO:0005886">
    <property type="term" value="C:plasma membrane"/>
    <property type="evidence" value="ECO:0007669"/>
    <property type="project" value="TreeGrafter"/>
</dbReference>
<dbReference type="InterPro" id="IPR036116">
    <property type="entry name" value="FN3_sf"/>
</dbReference>
<reference evidence="6" key="1">
    <citation type="submission" date="2025-08" db="UniProtKB">
        <authorList>
            <consortium name="Ensembl"/>
        </authorList>
    </citation>
    <scope>IDENTIFICATION</scope>
</reference>
<dbReference type="OMA" id="EHTHYMG"/>